<comment type="caution">
    <text evidence="2">The sequence shown here is derived from an EMBL/GenBank/DDBJ whole genome shotgun (WGS) entry which is preliminary data.</text>
</comment>
<gene>
    <name evidence="2" type="ORF">POM88_032754</name>
</gene>
<keyword evidence="1" id="KW-0812">Transmembrane</keyword>
<organism evidence="2 3">
    <name type="scientific">Heracleum sosnowskyi</name>
    <dbReference type="NCBI Taxonomy" id="360622"/>
    <lineage>
        <taxon>Eukaryota</taxon>
        <taxon>Viridiplantae</taxon>
        <taxon>Streptophyta</taxon>
        <taxon>Embryophyta</taxon>
        <taxon>Tracheophyta</taxon>
        <taxon>Spermatophyta</taxon>
        <taxon>Magnoliopsida</taxon>
        <taxon>eudicotyledons</taxon>
        <taxon>Gunneridae</taxon>
        <taxon>Pentapetalae</taxon>
        <taxon>asterids</taxon>
        <taxon>campanulids</taxon>
        <taxon>Apiales</taxon>
        <taxon>Apiaceae</taxon>
        <taxon>Apioideae</taxon>
        <taxon>apioid superclade</taxon>
        <taxon>Tordylieae</taxon>
        <taxon>Tordyliinae</taxon>
        <taxon>Heracleum</taxon>
    </lineage>
</organism>
<keyword evidence="3" id="KW-1185">Reference proteome</keyword>
<evidence type="ECO:0000256" key="1">
    <source>
        <dbReference type="SAM" id="Phobius"/>
    </source>
</evidence>
<accession>A0AAD8MKC8</accession>
<evidence type="ECO:0000313" key="2">
    <source>
        <dbReference type="EMBL" id="KAK1376561.1"/>
    </source>
</evidence>
<keyword evidence="1" id="KW-0472">Membrane</keyword>
<evidence type="ECO:0000313" key="3">
    <source>
        <dbReference type="Proteomes" id="UP001237642"/>
    </source>
</evidence>
<name>A0AAD8MKC8_9APIA</name>
<sequence>MTLAVKEIKDLAMHPSCRTPEEMVGLKQPITCDIQQCFVECIESCTIDGKLDPACFGRCTDKCIGKGSRSSLSDVDKGEEGTYMPSFLNLLDPNCTEVSNCLVEVYHTYFLNSSFSAPILRISIALIVMIMIIKLVAACSLDSIYRHINVSDVVLKKIGRCNYSCCLIDGLYRYPRTQADCMVEVYKPIFNSSNPNLTAESTDGLCLDEVQWMFIVYDFLQEYSFDLLVAWR</sequence>
<feature type="transmembrane region" description="Helical" evidence="1">
    <location>
        <begin position="119"/>
        <end position="137"/>
    </location>
</feature>
<keyword evidence="1" id="KW-1133">Transmembrane helix</keyword>
<reference evidence="2" key="2">
    <citation type="submission" date="2023-05" db="EMBL/GenBank/DDBJ databases">
        <authorList>
            <person name="Schelkunov M.I."/>
        </authorList>
    </citation>
    <scope>NUCLEOTIDE SEQUENCE</scope>
    <source>
        <strain evidence="2">Hsosn_3</strain>
        <tissue evidence="2">Leaf</tissue>
    </source>
</reference>
<dbReference type="Proteomes" id="UP001237642">
    <property type="component" value="Unassembled WGS sequence"/>
</dbReference>
<dbReference type="AlphaFoldDB" id="A0AAD8MKC8"/>
<protein>
    <submittedName>
        <fullName evidence="2">Uncharacterized protein</fullName>
    </submittedName>
</protein>
<proteinExistence type="predicted"/>
<dbReference type="EMBL" id="JAUIZM010000007">
    <property type="protein sequence ID" value="KAK1376561.1"/>
    <property type="molecule type" value="Genomic_DNA"/>
</dbReference>
<reference evidence="2" key="1">
    <citation type="submission" date="2023-02" db="EMBL/GenBank/DDBJ databases">
        <title>Genome of toxic invasive species Heracleum sosnowskyi carries increased number of genes despite the absence of recent whole-genome duplications.</title>
        <authorList>
            <person name="Schelkunov M."/>
            <person name="Shtratnikova V."/>
            <person name="Makarenko M."/>
            <person name="Klepikova A."/>
            <person name="Omelchenko D."/>
            <person name="Novikova G."/>
            <person name="Obukhova E."/>
            <person name="Bogdanov V."/>
            <person name="Penin A."/>
            <person name="Logacheva M."/>
        </authorList>
    </citation>
    <scope>NUCLEOTIDE SEQUENCE</scope>
    <source>
        <strain evidence="2">Hsosn_3</strain>
        <tissue evidence="2">Leaf</tissue>
    </source>
</reference>